<protein>
    <submittedName>
        <fullName evidence="1">Uncharacterized protein</fullName>
    </submittedName>
</protein>
<reference evidence="1" key="1">
    <citation type="submission" date="2021-05" db="EMBL/GenBank/DDBJ databases">
        <authorList>
            <person name="Scholz U."/>
            <person name="Mascher M."/>
            <person name="Fiebig A."/>
        </authorList>
    </citation>
    <scope>NUCLEOTIDE SEQUENCE [LARGE SCALE GENOMIC DNA]</scope>
</reference>
<reference evidence="1" key="2">
    <citation type="submission" date="2025-09" db="UniProtKB">
        <authorList>
            <consortium name="EnsemblPlants"/>
        </authorList>
    </citation>
    <scope>IDENTIFICATION</scope>
</reference>
<evidence type="ECO:0000313" key="1">
    <source>
        <dbReference type="EnsemblPlants" id="AVESA.00010b.r2.5DG0967900.1.CDS"/>
    </source>
</evidence>
<evidence type="ECO:0000313" key="2">
    <source>
        <dbReference type="Proteomes" id="UP001732700"/>
    </source>
</evidence>
<name>A0ACD5YH09_AVESA</name>
<keyword evidence="2" id="KW-1185">Reference proteome</keyword>
<organism evidence="1 2">
    <name type="scientific">Avena sativa</name>
    <name type="common">Oat</name>
    <dbReference type="NCBI Taxonomy" id="4498"/>
    <lineage>
        <taxon>Eukaryota</taxon>
        <taxon>Viridiplantae</taxon>
        <taxon>Streptophyta</taxon>
        <taxon>Embryophyta</taxon>
        <taxon>Tracheophyta</taxon>
        <taxon>Spermatophyta</taxon>
        <taxon>Magnoliopsida</taxon>
        <taxon>Liliopsida</taxon>
        <taxon>Poales</taxon>
        <taxon>Poaceae</taxon>
        <taxon>BOP clade</taxon>
        <taxon>Pooideae</taxon>
        <taxon>Poodae</taxon>
        <taxon>Poeae</taxon>
        <taxon>Poeae Chloroplast Group 1 (Aveneae type)</taxon>
        <taxon>Aveninae</taxon>
        <taxon>Avena</taxon>
    </lineage>
</organism>
<proteinExistence type="predicted"/>
<dbReference type="Proteomes" id="UP001732700">
    <property type="component" value="Chromosome 5D"/>
</dbReference>
<sequence length="312" mass="36348">MATLVGLFMRSYLSLPLVDWEAEAYPAYGDYAVLPVLVAFFPALRFLLDRLIFEVLARRFILGKGYGKLAETDGRRKQLNKFMESAWKFVYYLSAELLTLSVTYNEPWFTDTRYFWVGPGDLLWPDHKIKLKLTVVHMYATGFYIYSIFALLFWETRRKDFGVMMAHHVSAIILIVMSYICRCFRPGSITLAIHDASDILLEAGKMAKYSSCERLAVVAFLLFVASWILLRLIIFPLWIIRSTSYEVLMILDKERKQIYRYYVVNCLLLSLLVLHIYWSVLIYRMLVKQIQSGGRVGDDVRSDSEGENEHED</sequence>
<dbReference type="EnsemblPlants" id="AVESA.00010b.r2.5DG0967900.1">
    <property type="protein sequence ID" value="AVESA.00010b.r2.5DG0967900.1.CDS"/>
    <property type="gene ID" value="AVESA.00010b.r2.5DG0967900"/>
</dbReference>
<accession>A0ACD5YH09</accession>